<sequence length="188" mass="22025">MQFGIRLLNERRLRINKQDLTLLYKILHAYVIDNALITITDAINARLQWQIEIKYHDAFRFTTQRIVFVVAFAYFLEHHSLISRNIIANLIGLETDPLKGAHLDLEDYLQGILNLASELVRYAVNAFVAGDNKKPFQIADFVTLIDTNFRLLNLKNDVLRRRYDVLKYDVQKAEQMVFDLTVRGFKRP</sequence>
<dbReference type="Pfam" id="PF01997">
    <property type="entry name" value="Translin"/>
    <property type="match status" value="1"/>
</dbReference>
<keyword evidence="6" id="KW-0963">Cytoplasm</keyword>
<evidence type="ECO:0000256" key="4">
    <source>
        <dbReference type="ARBA" id="ARBA00011685"/>
    </source>
</evidence>
<dbReference type="InterPro" id="IPR016068">
    <property type="entry name" value="Translin_N"/>
</dbReference>
<dbReference type="SUPFAM" id="SSF74784">
    <property type="entry name" value="Translin"/>
    <property type="match status" value="1"/>
</dbReference>
<dbReference type="InterPro" id="IPR033956">
    <property type="entry name" value="Translin"/>
</dbReference>
<reference evidence="17" key="1">
    <citation type="submission" date="2017-02" db="UniProtKB">
        <authorList>
            <consortium name="WormBaseParasite"/>
        </authorList>
    </citation>
    <scope>IDENTIFICATION</scope>
</reference>
<evidence type="ECO:0000256" key="7">
    <source>
        <dbReference type="ARBA" id="ARBA00022884"/>
    </source>
</evidence>
<dbReference type="WBParaSite" id="DME_0000568101-mRNA-1">
    <property type="protein sequence ID" value="DME_0000568101-mRNA-1"/>
    <property type="gene ID" value="DME_0000568101"/>
</dbReference>
<accession>A0A0N4UE91</accession>
<comment type="subunit">
    <text evidence="4">Ring-shaped heterooctamer of six TSN and two TSNAX subunits, DNA/RNA binding occurs inside the ring.</text>
</comment>
<dbReference type="GO" id="GO:0005634">
    <property type="term" value="C:nucleus"/>
    <property type="evidence" value="ECO:0007669"/>
    <property type="project" value="UniProtKB-SubCell"/>
</dbReference>
<dbReference type="GO" id="GO:0003723">
    <property type="term" value="F:RNA binding"/>
    <property type="evidence" value="ECO:0007669"/>
    <property type="project" value="UniProtKB-KW"/>
</dbReference>
<dbReference type="InterPro" id="IPR016069">
    <property type="entry name" value="Translin_C"/>
</dbReference>
<comment type="function">
    <text evidence="10">DNA-binding protein that specifically recognizes consensus sequences at the breakpoint junctions in chromosomal translocations, mostly involving immunoglobulin (Ig)/T-cell receptor gene segments. Seems to recognize single-stranded DNA ends generated by staggered breaks occurring at recombination hot spots.</text>
</comment>
<evidence type="ECO:0000256" key="5">
    <source>
        <dbReference type="ARBA" id="ARBA00022196"/>
    </source>
</evidence>
<keyword evidence="13" id="KW-0460">Magnesium</keyword>
<proteinExistence type="inferred from homology"/>
<evidence type="ECO:0000256" key="9">
    <source>
        <dbReference type="ARBA" id="ARBA00023242"/>
    </source>
</evidence>
<evidence type="ECO:0000256" key="1">
    <source>
        <dbReference type="ARBA" id="ARBA00004123"/>
    </source>
</evidence>
<evidence type="ECO:0000313" key="15">
    <source>
        <dbReference type="Proteomes" id="UP000038040"/>
    </source>
</evidence>
<dbReference type="STRING" id="318479.A0A0N4UE91"/>
<dbReference type="InterPro" id="IPR002848">
    <property type="entry name" value="Translin_fam"/>
</dbReference>
<name>A0A0N4UE91_DRAME</name>
<organism evidence="15 17">
    <name type="scientific">Dracunculus medinensis</name>
    <name type="common">Guinea worm</name>
    <dbReference type="NCBI Taxonomy" id="318479"/>
    <lineage>
        <taxon>Eukaryota</taxon>
        <taxon>Metazoa</taxon>
        <taxon>Ecdysozoa</taxon>
        <taxon>Nematoda</taxon>
        <taxon>Chromadorea</taxon>
        <taxon>Rhabditida</taxon>
        <taxon>Spirurina</taxon>
        <taxon>Dracunculoidea</taxon>
        <taxon>Dracunculidae</taxon>
        <taxon>Dracunculus</taxon>
    </lineage>
</organism>
<dbReference type="Proteomes" id="UP000274756">
    <property type="component" value="Unassembled WGS sequence"/>
</dbReference>
<dbReference type="InterPro" id="IPR036081">
    <property type="entry name" value="Translin_sf"/>
</dbReference>
<keyword evidence="9" id="KW-0539">Nucleus</keyword>
<evidence type="ECO:0000313" key="17">
    <source>
        <dbReference type="WBParaSite" id="DME_0000568101-mRNA-1"/>
    </source>
</evidence>
<evidence type="ECO:0000256" key="10">
    <source>
        <dbReference type="ARBA" id="ARBA00025374"/>
    </source>
</evidence>
<evidence type="ECO:0000256" key="8">
    <source>
        <dbReference type="ARBA" id="ARBA00023125"/>
    </source>
</evidence>
<dbReference type="CDD" id="cd14819">
    <property type="entry name" value="Translin"/>
    <property type="match status" value="1"/>
</dbReference>
<dbReference type="GO" id="GO:0046872">
    <property type="term" value="F:metal ion binding"/>
    <property type="evidence" value="ECO:0007669"/>
    <property type="project" value="UniProtKB-KW"/>
</dbReference>
<evidence type="ECO:0000256" key="2">
    <source>
        <dbReference type="ARBA" id="ARBA00004496"/>
    </source>
</evidence>
<evidence type="ECO:0000256" key="3">
    <source>
        <dbReference type="ARBA" id="ARBA00005902"/>
    </source>
</evidence>
<dbReference type="Gene3D" id="1.20.58.200">
    <property type="entry name" value="Translin, domain 2"/>
    <property type="match status" value="1"/>
</dbReference>
<keyword evidence="7" id="KW-0694">RNA-binding</keyword>
<evidence type="ECO:0000256" key="13">
    <source>
        <dbReference type="PIRSR" id="PIRSR602848-1"/>
    </source>
</evidence>
<dbReference type="Gene3D" id="1.20.58.190">
    <property type="entry name" value="Translin, domain 1"/>
    <property type="match status" value="1"/>
</dbReference>
<keyword evidence="13" id="KW-0479">Metal-binding</keyword>
<protein>
    <recommendedName>
        <fullName evidence="5">Translin</fullName>
    </recommendedName>
    <alternativeName>
        <fullName evidence="12">Component 3 of promoter of RISC</fullName>
    </alternativeName>
</protein>
<keyword evidence="16" id="KW-1185">Reference proteome</keyword>
<gene>
    <name evidence="14" type="ORF">DME_LOCUS726</name>
</gene>
<evidence type="ECO:0000256" key="6">
    <source>
        <dbReference type="ARBA" id="ARBA00022490"/>
    </source>
</evidence>
<comment type="similarity">
    <text evidence="3">Belongs to the translin family.</text>
</comment>
<dbReference type="AlphaFoldDB" id="A0A0N4UE91"/>
<keyword evidence="8" id="KW-0238">DNA-binding</keyword>
<evidence type="ECO:0000313" key="16">
    <source>
        <dbReference type="Proteomes" id="UP000274756"/>
    </source>
</evidence>
<feature type="binding site" evidence="13">
    <location>
        <position position="118"/>
    </location>
    <ligand>
        <name>Mg(2+)</name>
        <dbReference type="ChEBI" id="CHEBI:18420"/>
    </ligand>
</feature>
<dbReference type="GO" id="GO:0003697">
    <property type="term" value="F:single-stranded DNA binding"/>
    <property type="evidence" value="ECO:0007669"/>
    <property type="project" value="InterPro"/>
</dbReference>
<dbReference type="GO" id="GO:0043565">
    <property type="term" value="F:sequence-specific DNA binding"/>
    <property type="evidence" value="ECO:0007669"/>
    <property type="project" value="InterPro"/>
</dbReference>
<evidence type="ECO:0000256" key="12">
    <source>
        <dbReference type="ARBA" id="ARBA00030513"/>
    </source>
</evidence>
<comment type="function">
    <text evidence="11">Exhibits both single-stranded and double-stranded endoribonuclease activity. May act as an activator of RNA-induced silencing complex (RISC) by facilitating endonucleolytic cleavage of the siRNA passenger strand.</text>
</comment>
<dbReference type="OrthoDB" id="829at2759"/>
<evidence type="ECO:0000256" key="11">
    <source>
        <dbReference type="ARBA" id="ARBA00025410"/>
    </source>
</evidence>
<dbReference type="GO" id="GO:0016070">
    <property type="term" value="P:RNA metabolic process"/>
    <property type="evidence" value="ECO:0007669"/>
    <property type="project" value="InterPro"/>
</dbReference>
<evidence type="ECO:0000313" key="14">
    <source>
        <dbReference type="EMBL" id="VDN50753.1"/>
    </source>
</evidence>
<dbReference type="PANTHER" id="PTHR10741">
    <property type="entry name" value="TRANSLIN AND TRANSLIN ASSOCIATED PROTEIN X"/>
    <property type="match status" value="1"/>
</dbReference>
<dbReference type="EMBL" id="UYYG01000007">
    <property type="protein sequence ID" value="VDN50753.1"/>
    <property type="molecule type" value="Genomic_DNA"/>
</dbReference>
<dbReference type="GO" id="GO:0005737">
    <property type="term" value="C:cytoplasm"/>
    <property type="evidence" value="ECO:0007669"/>
    <property type="project" value="UniProtKB-SubCell"/>
</dbReference>
<reference evidence="14 16" key="2">
    <citation type="submission" date="2018-11" db="EMBL/GenBank/DDBJ databases">
        <authorList>
            <consortium name="Pathogen Informatics"/>
        </authorList>
    </citation>
    <scope>NUCLEOTIDE SEQUENCE [LARGE SCALE GENOMIC DNA]</scope>
</reference>
<comment type="subcellular location">
    <subcellularLocation>
        <location evidence="2">Cytoplasm</location>
    </subcellularLocation>
    <subcellularLocation>
        <location evidence="1">Nucleus</location>
    </subcellularLocation>
</comment>
<dbReference type="Proteomes" id="UP000038040">
    <property type="component" value="Unplaced"/>
</dbReference>